<evidence type="ECO:0000313" key="2">
    <source>
        <dbReference type="Proteomes" id="UP000789860"/>
    </source>
</evidence>
<evidence type="ECO:0000313" key="1">
    <source>
        <dbReference type="EMBL" id="CAG8561569.1"/>
    </source>
</evidence>
<proteinExistence type="predicted"/>
<reference evidence="1" key="1">
    <citation type="submission" date="2021-06" db="EMBL/GenBank/DDBJ databases">
        <authorList>
            <person name="Kallberg Y."/>
            <person name="Tangrot J."/>
            <person name="Rosling A."/>
        </authorList>
    </citation>
    <scope>NUCLEOTIDE SEQUENCE</scope>
    <source>
        <strain evidence="1">AU212A</strain>
    </source>
</reference>
<sequence length="633" mass="72190">QMKFAYGYEVLHHRGRSFHSYPNPNKVDACANIHYDYMSGKSSFKYEDVKACYQTFPFDKDNATQTIETLKGILGNFYSFFDQAREPAAKGFTFEPVDLLEELDSLLKKDYTTDFQFMSDVTDVVILLKDAHTSFRDSCYYSFNFDQQLSMYSVVRDGKQEIKIFNDTINPKNIDCQVTYINDEPAIDVITKYANYSMRTSRDLGVRFNNALASLTLEGGKIRLDSFSRQFSSRTRLPDNSNITYTLNCDGKTDTITRGWNITARNNTVFENFTDSTSYWNNICINKPLKQQSPELSFETVWSKHDYDSTLYDDYDDYEATLEEGKLIIDAQIARFYTVQDFGVAVISTETPNITNDVQTSDLFSTINQGFQSFVNMGIKKVVLDLTNNGGGSATIAHYITQLLFRDIRNFPFDQRINNASKLMIEQSTNQNSFNEFNVGIYVSPKTNASYNNITDYIGNNYYTRGGLNDRYSEKSFYYDEEPIRELLGNISNPLPWTAENLIILTNGFCGSACAHITQRLAEINVKTIAVGGFSKTPLSFACFAGGFVISSDTFFQYLNNVSLLDNSLMPKQFPFSSVINFPVNEAYSIKNPDEVLEFVFRPADYRLYYDEKSARDPSKLWVQAAALIGKKS</sequence>
<keyword evidence="2" id="KW-1185">Reference proteome</keyword>
<dbReference type="Proteomes" id="UP000789860">
    <property type="component" value="Unassembled WGS sequence"/>
</dbReference>
<gene>
    <name evidence="1" type="ORF">SCALOS_LOCUS5528</name>
</gene>
<comment type="caution">
    <text evidence="1">The sequence shown here is derived from an EMBL/GenBank/DDBJ whole genome shotgun (WGS) entry which is preliminary data.</text>
</comment>
<name>A0ACA9M0C1_9GLOM</name>
<organism evidence="1 2">
    <name type="scientific">Scutellospora calospora</name>
    <dbReference type="NCBI Taxonomy" id="85575"/>
    <lineage>
        <taxon>Eukaryota</taxon>
        <taxon>Fungi</taxon>
        <taxon>Fungi incertae sedis</taxon>
        <taxon>Mucoromycota</taxon>
        <taxon>Glomeromycotina</taxon>
        <taxon>Glomeromycetes</taxon>
        <taxon>Diversisporales</taxon>
        <taxon>Gigasporaceae</taxon>
        <taxon>Scutellospora</taxon>
    </lineage>
</organism>
<feature type="non-terminal residue" evidence="1">
    <location>
        <position position="1"/>
    </location>
</feature>
<dbReference type="EMBL" id="CAJVPM010009153">
    <property type="protein sequence ID" value="CAG8561569.1"/>
    <property type="molecule type" value="Genomic_DNA"/>
</dbReference>
<accession>A0ACA9M0C1</accession>
<protein>
    <submittedName>
        <fullName evidence="1">4631_t:CDS:1</fullName>
    </submittedName>
</protein>